<accession>A0ABM6AQY8</accession>
<reference evidence="1 2" key="1">
    <citation type="journal article" date="2013" name="J. Bacteriol.">
        <title>Large linear plasmids of Borrelia species that cause relapsing fever.</title>
        <authorList>
            <person name="Miller S.C."/>
            <person name="Porcella S.F."/>
            <person name="Raffel S.J."/>
            <person name="Schwan T.G."/>
            <person name="Barbour A.G."/>
        </authorList>
    </citation>
    <scope>NUCLEOTIDE SEQUENCE [LARGE SCALE GENOMIC DNA]</scope>
    <source>
        <strain evidence="1 2">HS1</strain>
    </source>
</reference>
<evidence type="ECO:0000313" key="2">
    <source>
        <dbReference type="Proteomes" id="UP000078430"/>
    </source>
</evidence>
<gene>
    <name evidence="1" type="ORF">AXX13_A0240</name>
</gene>
<protein>
    <submittedName>
        <fullName evidence="1">Lipoprotein</fullName>
    </submittedName>
</protein>
<reference evidence="1 2" key="2">
    <citation type="journal article" date="2016" name="Genome Announc.">
        <title>Chromosome and Plasmids of the Tick-Borne Relapsing Fever Agent Borrelia hermsii.</title>
        <authorList>
            <person name="Barbour A.G."/>
        </authorList>
    </citation>
    <scope>NUCLEOTIDE SEQUENCE [LARGE SCALE GENOMIC DNA]</scope>
    <source>
        <strain evidence="1 2">HS1</strain>
    </source>
</reference>
<evidence type="ECO:0000313" key="1">
    <source>
        <dbReference type="EMBL" id="ANA43692.1"/>
    </source>
</evidence>
<dbReference type="Proteomes" id="UP000078430">
    <property type="component" value="Plasmid megaplasmid"/>
</dbReference>
<geneLocation type="plasmid" evidence="1 2">
    <name>megaplasmid</name>
</geneLocation>
<sequence length="261" mass="29074">MKRICMAICILIALGLVGCVFRVGRPGADGDKGHNGRNGLPGHDGRSDVDLLKANYLNLVKVYDANYNAFKLREADFDKEIPFNSIEFGDEFKTGEQRNNVYAGLGYSIVDIEVVKKLVTALMGDVDDVSKEVAKNLLLALRSSAQYVREVINEKDTICNDVNLDKLKRGDNVIDVSEINAMLMMMLRKRESVIKGIKEALINAELSLMPLAIADIRVKLDVIVQTRSKIYKKIYTGDNSLQGLRDATIRKIDELKQALLP</sequence>
<dbReference type="PROSITE" id="PS51257">
    <property type="entry name" value="PROKAR_LIPOPROTEIN"/>
    <property type="match status" value="1"/>
</dbReference>
<keyword evidence="1" id="KW-0449">Lipoprotein</keyword>
<dbReference type="EMBL" id="CP014350">
    <property type="protein sequence ID" value="ANA43692.1"/>
    <property type="molecule type" value="Genomic_DNA"/>
</dbReference>
<dbReference type="RefSeq" id="WP_020732385.1">
    <property type="nucleotide sequence ID" value="NZ_CP014350.1"/>
</dbReference>
<keyword evidence="2" id="KW-1185">Reference proteome</keyword>
<organism evidence="1 2">
    <name type="scientific">Borrelia hermsii HS1</name>
    <dbReference type="NCBI Taxonomy" id="1867252"/>
    <lineage>
        <taxon>Bacteria</taxon>
        <taxon>Pseudomonadati</taxon>
        <taxon>Spirochaetota</taxon>
        <taxon>Spirochaetia</taxon>
        <taxon>Spirochaetales</taxon>
        <taxon>Borreliaceae</taxon>
        <taxon>Borrelia</taxon>
    </lineage>
</organism>
<keyword evidence="1" id="KW-0614">Plasmid</keyword>
<name>A0ABM6AQY8_BORHE</name>
<proteinExistence type="predicted"/>